<feature type="compositionally biased region" description="Polar residues" evidence="10">
    <location>
        <begin position="377"/>
        <end position="388"/>
    </location>
</feature>
<comment type="similarity">
    <text evidence="2 9">Belongs to the class-IV pyridoxal-phosphate-dependent aminotransferase family.</text>
</comment>
<dbReference type="InterPro" id="IPR043131">
    <property type="entry name" value="BCAT-like_N"/>
</dbReference>
<feature type="region of interest" description="Disordered" evidence="10">
    <location>
        <begin position="1"/>
        <end position="216"/>
    </location>
</feature>
<gene>
    <name evidence="11" type="ORF">PHSY_002975</name>
</gene>
<dbReference type="PANTHER" id="PTHR11825:SF44">
    <property type="entry name" value="BRANCHED-CHAIN-AMINO-ACID AMINOTRANSFERASE"/>
    <property type="match status" value="1"/>
</dbReference>
<dbReference type="FunFam" id="3.30.470.10:FF:000005">
    <property type="entry name" value="Branched-chain-amino-acid aminotransferase"/>
    <property type="match status" value="1"/>
</dbReference>
<organism evidence="11 12">
    <name type="scientific">Pseudozyma hubeiensis (strain SY62)</name>
    <name type="common">Yeast</name>
    <dbReference type="NCBI Taxonomy" id="1305764"/>
    <lineage>
        <taxon>Eukaryota</taxon>
        <taxon>Fungi</taxon>
        <taxon>Dikarya</taxon>
        <taxon>Basidiomycota</taxon>
        <taxon>Ustilaginomycotina</taxon>
        <taxon>Ustilaginomycetes</taxon>
        <taxon>Ustilaginales</taxon>
        <taxon>Ustilaginaceae</taxon>
        <taxon>Pseudozyma</taxon>
    </lineage>
</organism>
<dbReference type="GO" id="GO:0005739">
    <property type="term" value="C:mitochondrion"/>
    <property type="evidence" value="ECO:0007669"/>
    <property type="project" value="TreeGrafter"/>
</dbReference>
<evidence type="ECO:0000256" key="9">
    <source>
        <dbReference type="RuleBase" id="RU004517"/>
    </source>
</evidence>
<dbReference type="InterPro" id="IPR011990">
    <property type="entry name" value="TPR-like_helical_dom_sf"/>
</dbReference>
<sequence length="1487" mass="160440">MQRLQPLPHTSSAARSFSAGSYASSNGSSSSAVSAHDLGSHTPSTSPSLSDRGASSSDTSDWSKLPRQHPPPSPDPSAGPSSGLSPLELLVKRGMQVQHEILTPDDHSATTSNSNRILERASALSRKTSVRKPPIQPSPDPDDFDDAQSIRSVNLLSEPDSSFSRTQRRSSPSSSAAFSPDPSSSFSVQRGYKASYDDANDSYTPTQPETVWQRNSSHLSHLLGDAFRNSISSDISFNSITGDDASLSRRASIDTVRSSEFGEDGRWGRAWASRADDEESAYEESAYGDDLDPDLDNERDVASINGSIDLNPNQGPLLTGGGLDSVAQRWKREHAFDNTSRGSSNNASVGSSMPAIRQVASKEQVVSLTRSVPPPTASSRLQQPSLSHMQADARHSFVPRIETQEYDVRPDPTQLYDRTPMASADRYLGHRSTSSNATITGDSQRAGKDSPPTARVYVYPPSPSGSEASRSTGAAAEHSQYRYGSMPSPTSAQVETMAASPQRPRAPLAPSSILANPRRASADSQRQHRLRSSGHPAGRVPPPPPPASASSSEQRSPQGYSDPNQFFQGVDRPIMGRKRAEAIARADGRESMVSDLDVETLRLDGSSRRDSSSTIASIMTSRMSIGSVSHDPAMLQSAAGWRAPSSAFQQSNAPKSLAQNNVSQDLSRSLQPVQDSVFDYASQTARPALRNVKSTNAIPPNGLPGSVDMQPTASAPSFSLSTAGLNTPNLAAPAKPRSSPAVDTRTGPTSAEDFLSQGITYHEQGDLARSAFYFERSAKVDGGCVVGMCMFGMALREGWGARKDPVKGFTWIQRAAARAGEMMSTRTPKTDSELKAIKSELKLSVYELGKCFCYGWGVKMDKHMALEYFELAAKLGDADAQAEAGALYAAGKGCKKDLKKAAMYYRMAEEDLTGTFSRCRLSRISEKMVASAANVEQDHPVHDSLALILEEDRFSVTAIGTVQVVRSPECGILHEGCHSLLAPSKYPKNRDTNSRSQAQPSHETLSQLQRWKLANCAAQRSTQRRSEQASEQERDDDLLVRVMSAFPPSNLHHLSILLLVTMLNLARTALRARAASAPASSLLRRHAAASSLRFQSTTVSHDPMTGEATGLKHLDSSAVVVTKSNAPRVPPPSQSLVFGANFSDHMLSIPWNSATGWDAPKIHPYSPLQLDPSAVIFHYAPSLFEGMKAYKDVNGKVRLFRPDMNMKRMNTSAARIALPTFEGEQLISLIKKLVAMDKGWIPSEPGHSLYIRPALIGTEAALGVHPTKDALLFVICSPVGPYYKTGFKPVALEADPNKVRAWPGGTGQYKLGGNYAPGILPQLEAAERGYQQNLWLFGDQHLLTEVGTMNLFVALKKKDGGVELVTPPLNGMILPGVTRDSILHIAKDHVSGKYALDSLPKDLEVNEREISIHEVIEAEKSGALIEMFGAGTAAVVSPVDRVGYKGKDIHIPAGDGIGPIAKAMLERITNIQLGKVEHEWSVVVDDL</sequence>
<dbReference type="InterPro" id="IPR006597">
    <property type="entry name" value="Sel1-like"/>
</dbReference>
<dbReference type="GO" id="GO:0052656">
    <property type="term" value="F:L-isoleucine-2-oxoglutarate transaminase activity"/>
    <property type="evidence" value="ECO:0007669"/>
    <property type="project" value="RHEA"/>
</dbReference>
<evidence type="ECO:0000256" key="5">
    <source>
        <dbReference type="ARBA" id="ARBA00022679"/>
    </source>
</evidence>
<feature type="compositionally biased region" description="Low complexity" evidence="10">
    <location>
        <begin position="78"/>
        <end position="89"/>
    </location>
</feature>
<keyword evidence="7 9" id="KW-0100">Branched-chain amino acid biosynthesis</keyword>
<evidence type="ECO:0000256" key="3">
    <source>
        <dbReference type="ARBA" id="ARBA00022576"/>
    </source>
</evidence>
<dbReference type="EC" id="2.6.1.42" evidence="9"/>
<dbReference type="InterPro" id="IPR005786">
    <property type="entry name" value="B_amino_transII"/>
</dbReference>
<dbReference type="EMBL" id="DF238793">
    <property type="protein sequence ID" value="GAC95400.1"/>
    <property type="molecule type" value="Genomic_DNA"/>
</dbReference>
<evidence type="ECO:0000256" key="8">
    <source>
        <dbReference type="RuleBase" id="RU004516"/>
    </source>
</evidence>
<dbReference type="RefSeq" id="XP_012188987.1">
    <property type="nucleotide sequence ID" value="XM_012333597.1"/>
</dbReference>
<evidence type="ECO:0000256" key="7">
    <source>
        <dbReference type="ARBA" id="ARBA00023304"/>
    </source>
</evidence>
<comment type="catalytic activity">
    <reaction evidence="9">
        <text>L-valine + 2-oxoglutarate = 3-methyl-2-oxobutanoate + L-glutamate</text>
        <dbReference type="Rhea" id="RHEA:24813"/>
        <dbReference type="ChEBI" id="CHEBI:11851"/>
        <dbReference type="ChEBI" id="CHEBI:16810"/>
        <dbReference type="ChEBI" id="CHEBI:29985"/>
        <dbReference type="ChEBI" id="CHEBI:57762"/>
        <dbReference type="EC" id="2.6.1.42"/>
    </reaction>
</comment>
<dbReference type="Pfam" id="PF08238">
    <property type="entry name" value="Sel1"/>
    <property type="match status" value="3"/>
</dbReference>
<dbReference type="InterPro" id="IPR036038">
    <property type="entry name" value="Aminotransferase-like"/>
</dbReference>
<dbReference type="SUPFAM" id="SSF56752">
    <property type="entry name" value="D-aminoacid aminotransferase-like PLP-dependent enzymes"/>
    <property type="match status" value="1"/>
</dbReference>
<feature type="compositionally biased region" description="Polar residues" evidence="10">
    <location>
        <begin position="994"/>
        <end position="1004"/>
    </location>
</feature>
<dbReference type="SUPFAM" id="SSF81901">
    <property type="entry name" value="HCP-like"/>
    <property type="match status" value="1"/>
</dbReference>
<comment type="cofactor">
    <cofactor evidence="1 8">
        <name>pyridoxal 5'-phosphate</name>
        <dbReference type="ChEBI" id="CHEBI:597326"/>
    </cofactor>
</comment>
<comment type="catalytic activity">
    <reaction evidence="9">
        <text>L-leucine + 2-oxoglutarate = 4-methyl-2-oxopentanoate + L-glutamate</text>
        <dbReference type="Rhea" id="RHEA:18321"/>
        <dbReference type="ChEBI" id="CHEBI:16810"/>
        <dbReference type="ChEBI" id="CHEBI:17865"/>
        <dbReference type="ChEBI" id="CHEBI:29985"/>
        <dbReference type="ChEBI" id="CHEBI:57427"/>
        <dbReference type="EC" id="2.6.1.42"/>
    </reaction>
</comment>
<feature type="compositionally biased region" description="Acidic residues" evidence="10">
    <location>
        <begin position="276"/>
        <end position="295"/>
    </location>
</feature>
<dbReference type="PROSITE" id="PS00770">
    <property type="entry name" value="AA_TRANSFER_CLASS_4"/>
    <property type="match status" value="1"/>
</dbReference>
<dbReference type="GO" id="GO:0009098">
    <property type="term" value="P:L-leucine biosynthetic process"/>
    <property type="evidence" value="ECO:0007669"/>
    <property type="project" value="TreeGrafter"/>
</dbReference>
<dbReference type="InterPro" id="IPR001544">
    <property type="entry name" value="Aminotrans_IV"/>
</dbReference>
<feature type="compositionally biased region" description="Low complexity" evidence="10">
    <location>
        <begin position="161"/>
        <end position="187"/>
    </location>
</feature>
<dbReference type="GO" id="GO:0009099">
    <property type="term" value="P:L-valine biosynthetic process"/>
    <property type="evidence" value="ECO:0007669"/>
    <property type="project" value="TreeGrafter"/>
</dbReference>
<feature type="region of interest" description="Disordered" evidence="10">
    <location>
        <begin position="983"/>
        <end position="1004"/>
    </location>
</feature>
<reference evidence="12" key="1">
    <citation type="journal article" date="2013" name="Genome Announc.">
        <title>Draft genome sequence of the basidiomycetous yeast-like fungus Pseudozyma hubeiensis SY62, which produces an abundant amount of the biosurfactant mannosylerythritol lipids.</title>
        <authorList>
            <person name="Konishi M."/>
            <person name="Hatada Y."/>
            <person name="Horiuchi J."/>
        </authorList>
    </citation>
    <scope>NUCLEOTIDE SEQUENCE [LARGE SCALE GENOMIC DNA]</scope>
    <source>
        <strain evidence="12">SY62</strain>
    </source>
</reference>
<keyword evidence="3 9" id="KW-0032">Aminotransferase</keyword>
<name>R9PBG3_PSEHS</name>
<comment type="catalytic activity">
    <reaction evidence="9">
        <text>L-isoleucine + 2-oxoglutarate = (S)-3-methyl-2-oxopentanoate + L-glutamate</text>
        <dbReference type="Rhea" id="RHEA:24801"/>
        <dbReference type="ChEBI" id="CHEBI:16810"/>
        <dbReference type="ChEBI" id="CHEBI:29985"/>
        <dbReference type="ChEBI" id="CHEBI:35146"/>
        <dbReference type="ChEBI" id="CHEBI:58045"/>
        <dbReference type="EC" id="2.6.1.42"/>
    </reaction>
</comment>
<dbReference type="GeneID" id="24108266"/>
<dbReference type="InterPro" id="IPR018300">
    <property type="entry name" value="Aminotrans_IV_CS"/>
</dbReference>
<keyword evidence="6 8" id="KW-0663">Pyridoxal phosphate</keyword>
<feature type="compositionally biased region" description="Polar residues" evidence="10">
    <location>
        <begin position="41"/>
        <end position="62"/>
    </location>
</feature>
<dbReference type="InterPro" id="IPR043132">
    <property type="entry name" value="BCAT-like_C"/>
</dbReference>
<evidence type="ECO:0000313" key="11">
    <source>
        <dbReference type="EMBL" id="GAC95400.1"/>
    </source>
</evidence>
<dbReference type="Gene3D" id="3.30.470.10">
    <property type="match status" value="1"/>
</dbReference>
<dbReference type="CDD" id="cd01557">
    <property type="entry name" value="BCAT_beta_family"/>
    <property type="match status" value="1"/>
</dbReference>
<feature type="region of interest" description="Disordered" evidence="10">
    <location>
        <begin position="368"/>
        <end position="574"/>
    </location>
</feature>
<feature type="region of interest" description="Disordered" evidence="10">
    <location>
        <begin position="273"/>
        <end position="299"/>
    </location>
</feature>
<evidence type="ECO:0000313" key="12">
    <source>
        <dbReference type="Proteomes" id="UP000014071"/>
    </source>
</evidence>
<evidence type="ECO:0000256" key="10">
    <source>
        <dbReference type="SAM" id="MobiDB-lite"/>
    </source>
</evidence>
<feature type="compositionally biased region" description="Polar residues" evidence="10">
    <location>
        <begin position="431"/>
        <end position="443"/>
    </location>
</feature>
<dbReference type="STRING" id="1305764.R9PBG3"/>
<accession>R9PBG3</accession>
<keyword evidence="5 9" id="KW-0808">Transferase</keyword>
<dbReference type="FunFam" id="3.20.10.10:FF:000004">
    <property type="entry name" value="Branched-chain-amino-acid aminotransferase"/>
    <property type="match status" value="1"/>
</dbReference>
<dbReference type="PANTHER" id="PTHR11825">
    <property type="entry name" value="SUBGROUP IIII AMINOTRANSFERASE"/>
    <property type="match status" value="1"/>
</dbReference>
<dbReference type="GO" id="GO:0052654">
    <property type="term" value="F:L-leucine-2-oxoglutarate transaminase activity"/>
    <property type="evidence" value="ECO:0007669"/>
    <property type="project" value="RHEA"/>
</dbReference>
<dbReference type="NCBIfam" id="NF009897">
    <property type="entry name" value="PRK13357.1"/>
    <property type="match status" value="1"/>
</dbReference>
<feature type="compositionally biased region" description="Polar residues" evidence="10">
    <location>
        <begin position="709"/>
        <end position="729"/>
    </location>
</feature>
<dbReference type="Gene3D" id="1.25.40.10">
    <property type="entry name" value="Tetratricopeptide repeat domain"/>
    <property type="match status" value="1"/>
</dbReference>
<dbReference type="Proteomes" id="UP000014071">
    <property type="component" value="Unassembled WGS sequence"/>
</dbReference>
<dbReference type="Pfam" id="PF01063">
    <property type="entry name" value="Aminotran_4"/>
    <property type="match status" value="1"/>
</dbReference>
<dbReference type="InterPro" id="IPR033939">
    <property type="entry name" value="BCAT_family"/>
</dbReference>
<protein>
    <recommendedName>
        <fullName evidence="9">Branched-chain-amino-acid aminotransferase</fullName>
        <ecNumber evidence="9">2.6.1.42</ecNumber>
    </recommendedName>
</protein>
<dbReference type="HOGENOM" id="CLU_249346_0_0_1"/>
<dbReference type="Gene3D" id="3.20.10.10">
    <property type="entry name" value="D-amino Acid Aminotransferase, subunit A, domain 2"/>
    <property type="match status" value="1"/>
</dbReference>
<feature type="compositionally biased region" description="Polar residues" evidence="10">
    <location>
        <begin position="201"/>
        <end position="216"/>
    </location>
</feature>
<evidence type="ECO:0000256" key="6">
    <source>
        <dbReference type="ARBA" id="ARBA00022898"/>
    </source>
</evidence>
<feature type="compositionally biased region" description="Low complexity" evidence="10">
    <location>
        <begin position="11"/>
        <end position="37"/>
    </location>
</feature>
<feature type="compositionally biased region" description="Polar residues" evidence="10">
    <location>
        <begin position="553"/>
        <end position="567"/>
    </location>
</feature>
<dbReference type="NCBIfam" id="TIGR01123">
    <property type="entry name" value="ilvE_II"/>
    <property type="match status" value="1"/>
</dbReference>
<feature type="compositionally biased region" description="Pro residues" evidence="10">
    <location>
        <begin position="68"/>
        <end position="77"/>
    </location>
</feature>
<evidence type="ECO:0000256" key="4">
    <source>
        <dbReference type="ARBA" id="ARBA00022605"/>
    </source>
</evidence>
<dbReference type="OrthoDB" id="2148946at2759"/>
<dbReference type="SMART" id="SM00671">
    <property type="entry name" value="SEL1"/>
    <property type="match status" value="3"/>
</dbReference>
<keyword evidence="12" id="KW-1185">Reference proteome</keyword>
<evidence type="ECO:0000256" key="2">
    <source>
        <dbReference type="ARBA" id="ARBA00009320"/>
    </source>
</evidence>
<proteinExistence type="inferred from homology"/>
<keyword evidence="4 9" id="KW-0028">Amino-acid biosynthesis</keyword>
<evidence type="ECO:0000256" key="1">
    <source>
        <dbReference type="ARBA" id="ARBA00001933"/>
    </source>
</evidence>
<dbReference type="eggNOG" id="KOG0975">
    <property type="taxonomic scope" value="Eukaryota"/>
</dbReference>
<feature type="region of interest" description="Disordered" evidence="10">
    <location>
        <begin position="692"/>
        <end position="749"/>
    </location>
</feature>
<dbReference type="GO" id="GO:0052655">
    <property type="term" value="F:L-valine-2-oxoglutarate transaminase activity"/>
    <property type="evidence" value="ECO:0007669"/>
    <property type="project" value="RHEA"/>
</dbReference>